<dbReference type="Pfam" id="PF00388">
    <property type="entry name" value="PI-PLC-X"/>
    <property type="match status" value="1"/>
</dbReference>
<feature type="chain" id="PRO_5029677394" description="Phosphatidylinositol-specific phospholipase C X domain-containing protein" evidence="1">
    <location>
        <begin position="21"/>
        <end position="538"/>
    </location>
</feature>
<dbReference type="EMBL" id="JABANM010019076">
    <property type="protein sequence ID" value="KAF4725066.1"/>
    <property type="molecule type" value="Genomic_DNA"/>
</dbReference>
<dbReference type="InterPro" id="IPR051057">
    <property type="entry name" value="PI-PLC_domain"/>
</dbReference>
<evidence type="ECO:0000313" key="3">
    <source>
        <dbReference type="EMBL" id="KAF4725066.1"/>
    </source>
</evidence>
<reference evidence="3 4" key="1">
    <citation type="submission" date="2020-04" db="EMBL/GenBank/DDBJ databases">
        <title>Perkinsus olseni comparative genomics.</title>
        <authorList>
            <person name="Bogema D.R."/>
        </authorList>
    </citation>
    <scope>NUCLEOTIDE SEQUENCE [LARGE SCALE GENOMIC DNA]</scope>
    <source>
        <strain evidence="3">ATCC PRA-205</strain>
    </source>
</reference>
<dbReference type="CDD" id="cd08557">
    <property type="entry name" value="PI-PLCc_bacteria_like"/>
    <property type="match status" value="1"/>
</dbReference>
<dbReference type="PANTHER" id="PTHR13593:SF143">
    <property type="entry name" value="PHOSPHATIDYLINOSITOL-SPECIFIC PHOSPHOLIPASE C X DOMAIN-CONTAINING PROTEIN"/>
    <property type="match status" value="1"/>
</dbReference>
<gene>
    <name evidence="3" type="ORF">FOZ62_028859</name>
</gene>
<evidence type="ECO:0000256" key="1">
    <source>
        <dbReference type="SAM" id="SignalP"/>
    </source>
</evidence>
<accession>A0A7J6RXH1</accession>
<dbReference type="SUPFAM" id="SSF51695">
    <property type="entry name" value="PLC-like phosphodiesterases"/>
    <property type="match status" value="1"/>
</dbReference>
<evidence type="ECO:0000259" key="2">
    <source>
        <dbReference type="Pfam" id="PF00388"/>
    </source>
</evidence>
<protein>
    <recommendedName>
        <fullName evidence="2">Phosphatidylinositol-specific phospholipase C X domain-containing protein</fullName>
    </recommendedName>
</protein>
<proteinExistence type="predicted"/>
<dbReference type="Proteomes" id="UP000574390">
    <property type="component" value="Unassembled WGS sequence"/>
</dbReference>
<dbReference type="InterPro" id="IPR017946">
    <property type="entry name" value="PLC-like_Pdiesterase_TIM-brl"/>
</dbReference>
<evidence type="ECO:0000313" key="4">
    <source>
        <dbReference type="Proteomes" id="UP000574390"/>
    </source>
</evidence>
<sequence>MTKLGQSLVICIQATSLVAAQQMGRLLYTLKNYRMAFDIYEDFYVGFTFEVAGQPAFVDGLYHLNKSIATSYILDLSSSELCNWYTRMTDLSPEIGLKAGDLITSIYRGSDTMITKFQGRDVRFVRVTYPLVGGTFLHPDDGEKAIRFDITSDAKVSITLSCGVTPPVKTQSGMALTLRESPHQTPRSFYNVAPESMSTYNKFIAGVQTSCPGLSVTSGSLEGLIFVSHTSATSPGPLREKGEVLLNEWPMLMSHDSGTGYISKNTPLWQLSKTQDGDFTRQLNCGVRAFDLRLSCKADGVYMHHGKQPIDYKLEDAVKEIKVWAAAHPEELILLANSHYSPNTSACRASVWSVLTLLELMKPIGANGSCKKLQGLTVNQAMKISELKGGGHVFVVEGEGMCVDANYNASLTCWRKDRNCHQGSPGSEDINRELFNYINATASKQPKANHLAMNQAHWQYDFTSLTTMLKAGSNILNDTKLSGVNKKLIGIIPQLEYINLLEVDNACLDGVELAEALKARRKNLGQGQAGSTTTSDST</sequence>
<dbReference type="PANTHER" id="PTHR13593">
    <property type="match status" value="1"/>
</dbReference>
<dbReference type="PROSITE" id="PS50007">
    <property type="entry name" value="PIPLC_X_DOMAIN"/>
    <property type="match status" value="1"/>
</dbReference>
<dbReference type="InterPro" id="IPR000909">
    <property type="entry name" value="PLipase_C_PInositol-sp_X_dom"/>
</dbReference>
<comment type="caution">
    <text evidence="3">The sequence shown here is derived from an EMBL/GenBank/DDBJ whole genome shotgun (WGS) entry which is preliminary data.</text>
</comment>
<organism evidence="3 4">
    <name type="scientific">Perkinsus olseni</name>
    <name type="common">Perkinsus atlanticus</name>
    <dbReference type="NCBI Taxonomy" id="32597"/>
    <lineage>
        <taxon>Eukaryota</taxon>
        <taxon>Sar</taxon>
        <taxon>Alveolata</taxon>
        <taxon>Perkinsozoa</taxon>
        <taxon>Perkinsea</taxon>
        <taxon>Perkinsida</taxon>
        <taxon>Perkinsidae</taxon>
        <taxon>Perkinsus</taxon>
    </lineage>
</organism>
<dbReference type="Gene3D" id="3.20.20.190">
    <property type="entry name" value="Phosphatidylinositol (PI) phosphodiesterase"/>
    <property type="match status" value="1"/>
</dbReference>
<feature type="domain" description="Phosphatidylinositol-specific phospholipase C X" evidence="2">
    <location>
        <begin position="261"/>
        <end position="346"/>
    </location>
</feature>
<dbReference type="AlphaFoldDB" id="A0A7J6RXH1"/>
<keyword evidence="1" id="KW-0732">Signal</keyword>
<dbReference type="GO" id="GO:0008081">
    <property type="term" value="F:phosphoric diester hydrolase activity"/>
    <property type="evidence" value="ECO:0007669"/>
    <property type="project" value="InterPro"/>
</dbReference>
<dbReference type="GO" id="GO:0006629">
    <property type="term" value="P:lipid metabolic process"/>
    <property type="evidence" value="ECO:0007669"/>
    <property type="project" value="InterPro"/>
</dbReference>
<feature type="signal peptide" evidence="1">
    <location>
        <begin position="1"/>
        <end position="20"/>
    </location>
</feature>
<name>A0A7J6RXH1_PEROL</name>